<dbReference type="Pfam" id="PF01595">
    <property type="entry name" value="CNNM"/>
    <property type="match status" value="1"/>
</dbReference>
<dbReference type="EMBL" id="CP034170">
    <property type="protein sequence ID" value="AZI57915.1"/>
    <property type="molecule type" value="Genomic_DNA"/>
</dbReference>
<dbReference type="SUPFAM" id="SSF54631">
    <property type="entry name" value="CBS-domain pair"/>
    <property type="match status" value="1"/>
</dbReference>
<dbReference type="PROSITE" id="PS51371">
    <property type="entry name" value="CBS"/>
    <property type="match status" value="1"/>
</dbReference>
<evidence type="ECO:0000256" key="8">
    <source>
        <dbReference type="PROSITE-ProRule" id="PRU01193"/>
    </source>
</evidence>
<evidence type="ECO:0000313" key="13">
    <source>
        <dbReference type="Proteomes" id="UP000268084"/>
    </source>
</evidence>
<dbReference type="KEGG" id="nak:EH165_06935"/>
<dbReference type="PROSITE" id="PS51846">
    <property type="entry name" value="CNNM"/>
    <property type="match status" value="1"/>
</dbReference>
<feature type="transmembrane region" description="Helical" evidence="9">
    <location>
        <begin position="56"/>
        <end position="78"/>
    </location>
</feature>
<evidence type="ECO:0000256" key="9">
    <source>
        <dbReference type="SAM" id="Phobius"/>
    </source>
</evidence>
<dbReference type="InterPro" id="IPR046342">
    <property type="entry name" value="CBS_dom_sf"/>
</dbReference>
<dbReference type="RefSeq" id="WP_124798766.1">
    <property type="nucleotide sequence ID" value="NZ_CP034170.1"/>
</dbReference>
<proteinExistence type="predicted"/>
<feature type="transmembrane region" description="Helical" evidence="9">
    <location>
        <begin position="6"/>
        <end position="24"/>
    </location>
</feature>
<accession>A0A3G8ZM55</accession>
<organism evidence="12 13">
    <name type="scientific">Nakamurella antarctica</name>
    <dbReference type="NCBI Taxonomy" id="1902245"/>
    <lineage>
        <taxon>Bacteria</taxon>
        <taxon>Bacillati</taxon>
        <taxon>Actinomycetota</taxon>
        <taxon>Actinomycetes</taxon>
        <taxon>Nakamurellales</taxon>
        <taxon>Nakamurellaceae</taxon>
        <taxon>Nakamurella</taxon>
    </lineage>
</organism>
<keyword evidence="4" id="KW-0677">Repeat</keyword>
<dbReference type="Proteomes" id="UP000268084">
    <property type="component" value="Chromosome"/>
</dbReference>
<reference evidence="12 13" key="2">
    <citation type="submission" date="2018-12" db="EMBL/GenBank/DDBJ databases">
        <title>Nakamurella antarcticus sp. nov., isolated from Antarctica South Shetland Islands soil.</title>
        <authorList>
            <person name="Peng F."/>
        </authorList>
    </citation>
    <scope>NUCLEOTIDE SEQUENCE [LARGE SCALE GENOMIC DNA]</scope>
    <source>
        <strain evidence="12 13">S14-144</strain>
    </source>
</reference>
<dbReference type="CDD" id="cd04590">
    <property type="entry name" value="CBS_pair_CorC_HlyC_assoc"/>
    <property type="match status" value="1"/>
</dbReference>
<dbReference type="InterPro" id="IPR044751">
    <property type="entry name" value="Ion_transp-like_CBS"/>
</dbReference>
<dbReference type="Pfam" id="PF00571">
    <property type="entry name" value="CBS"/>
    <property type="match status" value="1"/>
</dbReference>
<evidence type="ECO:0000259" key="11">
    <source>
        <dbReference type="PROSITE" id="PS51846"/>
    </source>
</evidence>
<evidence type="ECO:0000259" key="10">
    <source>
        <dbReference type="PROSITE" id="PS51371"/>
    </source>
</evidence>
<dbReference type="GO" id="GO:0005886">
    <property type="term" value="C:plasma membrane"/>
    <property type="evidence" value="ECO:0007669"/>
    <property type="project" value="UniProtKB-SubCell"/>
</dbReference>
<keyword evidence="3 8" id="KW-0812">Transmembrane</keyword>
<keyword evidence="6 8" id="KW-0472">Membrane</keyword>
<keyword evidence="2" id="KW-1003">Cell membrane</keyword>
<sequence length="365" mass="39088">MTTQWLLVGLVILLLFASAFFVAAEFSLISARRSVIEPLAISSARARSTLKAMEDVSLMMACAQLGITLCAVLLGALGEPAVAKLLEPLFDSLGVPAGWLHPVALTVALVLVVGAHVALGEMVPKNIAIASPESVAMLLAPPLRMIVKVLGPVLRVLNKVSNSVVRKFGVEPRDEVASAFTREEVAGLVAESREEGLLRDEEHLLLTSALDFDEAKIAGIVVPDSQVVSVPEGASAADVELACARTGFSRFPVRADDGRYTGYLHIRDVVSIDDAERDLPIEQSLIRPLPVLPLDTNLRKALDQMRRAGAHLAQVSIAGTGTPVAAERSGVVMLEDAIEQLIGEVRDATRRRPEIGRATRRVELK</sequence>
<evidence type="ECO:0000256" key="3">
    <source>
        <dbReference type="ARBA" id="ARBA00022692"/>
    </source>
</evidence>
<dbReference type="PANTHER" id="PTHR43099:SF5">
    <property type="entry name" value="HLYC_CORC FAMILY TRANSPORTER"/>
    <property type="match status" value="1"/>
</dbReference>
<gene>
    <name evidence="12" type="ORF">EH165_06935</name>
</gene>
<keyword evidence="5 8" id="KW-1133">Transmembrane helix</keyword>
<dbReference type="PANTHER" id="PTHR43099">
    <property type="entry name" value="UPF0053 PROTEIN YRKA"/>
    <property type="match status" value="1"/>
</dbReference>
<reference evidence="12 13" key="1">
    <citation type="submission" date="2018-11" db="EMBL/GenBank/DDBJ databases">
        <authorList>
            <person name="Da X."/>
        </authorList>
    </citation>
    <scope>NUCLEOTIDE SEQUENCE [LARGE SCALE GENOMIC DNA]</scope>
    <source>
        <strain evidence="12 13">S14-144</strain>
    </source>
</reference>
<protein>
    <submittedName>
        <fullName evidence="12">HlyC/CorC family transporter</fullName>
    </submittedName>
</protein>
<dbReference type="InterPro" id="IPR051676">
    <property type="entry name" value="UPF0053_domain"/>
</dbReference>
<feature type="domain" description="CNNM transmembrane" evidence="11">
    <location>
        <begin position="1"/>
        <end position="202"/>
    </location>
</feature>
<evidence type="ECO:0000313" key="12">
    <source>
        <dbReference type="EMBL" id="AZI57915.1"/>
    </source>
</evidence>
<evidence type="ECO:0000256" key="6">
    <source>
        <dbReference type="ARBA" id="ARBA00023136"/>
    </source>
</evidence>
<feature type="domain" description="CBS" evidence="10">
    <location>
        <begin position="221"/>
        <end position="279"/>
    </location>
</feature>
<evidence type="ECO:0000256" key="4">
    <source>
        <dbReference type="ARBA" id="ARBA00022737"/>
    </source>
</evidence>
<dbReference type="InterPro" id="IPR002550">
    <property type="entry name" value="CNNM"/>
</dbReference>
<keyword evidence="7" id="KW-0129">CBS domain</keyword>
<dbReference type="Gene3D" id="3.10.580.10">
    <property type="entry name" value="CBS-domain"/>
    <property type="match status" value="1"/>
</dbReference>
<evidence type="ECO:0000256" key="2">
    <source>
        <dbReference type="ARBA" id="ARBA00022475"/>
    </source>
</evidence>
<comment type="subcellular location">
    <subcellularLocation>
        <location evidence="1">Cell membrane</location>
        <topology evidence="1">Multi-pass membrane protein</topology>
    </subcellularLocation>
</comment>
<name>A0A3G8ZM55_9ACTN</name>
<dbReference type="OrthoDB" id="110231at2"/>
<evidence type="ECO:0000256" key="7">
    <source>
        <dbReference type="PROSITE-ProRule" id="PRU00703"/>
    </source>
</evidence>
<evidence type="ECO:0000256" key="5">
    <source>
        <dbReference type="ARBA" id="ARBA00022989"/>
    </source>
</evidence>
<dbReference type="AlphaFoldDB" id="A0A3G8ZM55"/>
<feature type="transmembrane region" description="Helical" evidence="9">
    <location>
        <begin position="98"/>
        <end position="119"/>
    </location>
</feature>
<dbReference type="InterPro" id="IPR000644">
    <property type="entry name" value="CBS_dom"/>
</dbReference>
<evidence type="ECO:0000256" key="1">
    <source>
        <dbReference type="ARBA" id="ARBA00004651"/>
    </source>
</evidence>
<keyword evidence="13" id="KW-1185">Reference proteome</keyword>